<evidence type="ECO:0000313" key="1">
    <source>
        <dbReference type="EMBL" id="KRR16279.1"/>
    </source>
</evidence>
<accession>A0A0R3M816</accession>
<dbReference type="RefSeq" id="WP_057862854.1">
    <property type="nucleotide sequence ID" value="NZ_LLYB01000128.1"/>
</dbReference>
<dbReference type="OrthoDB" id="5464833at2"/>
<reference evidence="1 2" key="1">
    <citation type="submission" date="2014-03" db="EMBL/GenBank/DDBJ databases">
        <title>Bradyrhizobium valentinum sp. nov., isolated from effective nodules of Lupinus mariae-josephae, a lupine endemic of basic-lime soils in Eastern Spain.</title>
        <authorList>
            <person name="Duran D."/>
            <person name="Rey L."/>
            <person name="Navarro A."/>
            <person name="Busquets A."/>
            <person name="Imperial J."/>
            <person name="Ruiz-Argueso T."/>
        </authorList>
    </citation>
    <scope>NUCLEOTIDE SEQUENCE [LARGE SCALE GENOMIC DNA]</scope>
    <source>
        <strain evidence="1 2">CCBAU 23086</strain>
    </source>
</reference>
<proteinExistence type="predicted"/>
<dbReference type="AlphaFoldDB" id="A0A0R3M816"/>
<sequence>MSLLEQFLPNHQFSERHQAIVRCRPGELLDIIQTFQPPRDRTGDVAMFLRQLPAKIMHWTAPSRVPRPAPFTRANFTPLARDGDREMVGGLVGKFWRPDFGLLAVNGPSEFLASNPPKTAKLVIGFRAEPAGERTLLTTETRVYCPDRYSLLMFTPYWLAIRPVSGLLRRRMLNTISKIAEYRDGRPDAVRTT</sequence>
<gene>
    <name evidence="1" type="ORF">CQ14_33175</name>
</gene>
<evidence type="ECO:0000313" key="2">
    <source>
        <dbReference type="Proteomes" id="UP000051660"/>
    </source>
</evidence>
<evidence type="ECO:0008006" key="3">
    <source>
        <dbReference type="Google" id="ProtNLM"/>
    </source>
</evidence>
<organism evidence="1 2">
    <name type="scientific">Bradyrhizobium lablabi</name>
    <dbReference type="NCBI Taxonomy" id="722472"/>
    <lineage>
        <taxon>Bacteria</taxon>
        <taxon>Pseudomonadati</taxon>
        <taxon>Pseudomonadota</taxon>
        <taxon>Alphaproteobacteria</taxon>
        <taxon>Hyphomicrobiales</taxon>
        <taxon>Nitrobacteraceae</taxon>
        <taxon>Bradyrhizobium</taxon>
    </lineage>
</organism>
<protein>
    <recommendedName>
        <fullName evidence="3">DUF2867 domain-containing protein</fullName>
    </recommendedName>
</protein>
<dbReference type="Proteomes" id="UP000051660">
    <property type="component" value="Unassembled WGS sequence"/>
</dbReference>
<comment type="caution">
    <text evidence="1">The sequence shown here is derived from an EMBL/GenBank/DDBJ whole genome shotgun (WGS) entry which is preliminary data.</text>
</comment>
<name>A0A0R3M816_9BRAD</name>
<dbReference type="EMBL" id="LLYB01000128">
    <property type="protein sequence ID" value="KRR16279.1"/>
    <property type="molecule type" value="Genomic_DNA"/>
</dbReference>